<protein>
    <submittedName>
        <fullName evidence="1">Uncharacterized protein</fullName>
    </submittedName>
</protein>
<dbReference type="AlphaFoldDB" id="A0A4S2LH40"/>
<name>A0A4S2LH40_OPIFE</name>
<comment type="caution">
    <text evidence="1">The sequence shown here is derived from an EMBL/GenBank/DDBJ whole genome shotgun (WGS) entry which is preliminary data.</text>
</comment>
<dbReference type="OrthoDB" id="10484740at2759"/>
<dbReference type="EMBL" id="SJOL01008557">
    <property type="protein sequence ID" value="TGZ60149.1"/>
    <property type="molecule type" value="Genomic_DNA"/>
</dbReference>
<proteinExistence type="predicted"/>
<organism evidence="1 2">
    <name type="scientific">Opisthorchis felineus</name>
    <dbReference type="NCBI Taxonomy" id="147828"/>
    <lineage>
        <taxon>Eukaryota</taxon>
        <taxon>Metazoa</taxon>
        <taxon>Spiralia</taxon>
        <taxon>Lophotrochozoa</taxon>
        <taxon>Platyhelminthes</taxon>
        <taxon>Trematoda</taxon>
        <taxon>Digenea</taxon>
        <taxon>Opisthorchiida</taxon>
        <taxon>Opisthorchiata</taxon>
        <taxon>Opisthorchiidae</taxon>
        <taxon>Opisthorchis</taxon>
    </lineage>
</organism>
<feature type="non-terminal residue" evidence="1">
    <location>
        <position position="1"/>
    </location>
</feature>
<evidence type="ECO:0000313" key="2">
    <source>
        <dbReference type="Proteomes" id="UP000308267"/>
    </source>
</evidence>
<sequence length="141" mass="15657">VISPPVALEVFKSMHMTYPEYATSVFHSSQVSGDILVLPLVLTQKVYEMTPRKKFGTKTLGLPDGVTKGAVVELIIKRIVKYYEKLEKDVFCKIKYRVSQLMGEHSPASIALNFADAHACFGMREPEKKKPAAGQSKLGRA</sequence>
<evidence type="ECO:0000313" key="1">
    <source>
        <dbReference type="EMBL" id="TGZ60149.1"/>
    </source>
</evidence>
<accession>A0A4S2LH40</accession>
<gene>
    <name evidence="1" type="ORF">CRM22_008708</name>
</gene>
<reference evidence="1 2" key="1">
    <citation type="journal article" date="2019" name="BMC Genomics">
        <title>New insights from Opisthorchis felineus genome: update on genomics of the epidemiologically important liver flukes.</title>
        <authorList>
            <person name="Ershov N.I."/>
            <person name="Mordvinov V.A."/>
            <person name="Prokhortchouk E.B."/>
            <person name="Pakharukova M.Y."/>
            <person name="Gunbin K.V."/>
            <person name="Ustyantsev K."/>
            <person name="Genaev M.A."/>
            <person name="Blinov A.G."/>
            <person name="Mazur A."/>
            <person name="Boulygina E."/>
            <person name="Tsygankova S."/>
            <person name="Khrameeva E."/>
            <person name="Chekanov N."/>
            <person name="Fan G."/>
            <person name="Xiao A."/>
            <person name="Zhang H."/>
            <person name="Xu X."/>
            <person name="Yang H."/>
            <person name="Solovyev V."/>
            <person name="Lee S.M."/>
            <person name="Liu X."/>
            <person name="Afonnikov D.A."/>
            <person name="Skryabin K.G."/>
        </authorList>
    </citation>
    <scope>NUCLEOTIDE SEQUENCE [LARGE SCALE GENOMIC DNA]</scope>
    <source>
        <strain evidence="1">AK-0245</strain>
        <tissue evidence="1">Whole organism</tissue>
    </source>
</reference>
<keyword evidence="2" id="KW-1185">Reference proteome</keyword>
<dbReference type="Proteomes" id="UP000308267">
    <property type="component" value="Unassembled WGS sequence"/>
</dbReference>